<evidence type="ECO:0000313" key="1">
    <source>
        <dbReference type="EMBL" id="MPN50169.1"/>
    </source>
</evidence>
<protein>
    <submittedName>
        <fullName evidence="1">Uncharacterized protein</fullName>
    </submittedName>
</protein>
<proteinExistence type="predicted"/>
<sequence length="89" mass="10169">METDVAGEEQGLLCSAHHESRRTQCMSGIVELKSRGEKPSPRFVERSPIDFAIVLKTLEYRRDLIDLIVAVKRVFANSHLITLTRHDIH</sequence>
<organism evidence="1">
    <name type="scientific">bioreactor metagenome</name>
    <dbReference type="NCBI Taxonomy" id="1076179"/>
    <lineage>
        <taxon>unclassified sequences</taxon>
        <taxon>metagenomes</taxon>
        <taxon>ecological metagenomes</taxon>
    </lineage>
</organism>
<dbReference type="EMBL" id="VSSQ01114086">
    <property type="protein sequence ID" value="MPN50169.1"/>
    <property type="molecule type" value="Genomic_DNA"/>
</dbReference>
<reference evidence="1" key="1">
    <citation type="submission" date="2019-08" db="EMBL/GenBank/DDBJ databases">
        <authorList>
            <person name="Kucharzyk K."/>
            <person name="Murdoch R.W."/>
            <person name="Higgins S."/>
            <person name="Loffler F."/>
        </authorList>
    </citation>
    <scope>NUCLEOTIDE SEQUENCE</scope>
</reference>
<gene>
    <name evidence="1" type="ORF">SDC9_197795</name>
</gene>
<name>A0A645II62_9ZZZZ</name>
<accession>A0A645II62</accession>
<comment type="caution">
    <text evidence="1">The sequence shown here is derived from an EMBL/GenBank/DDBJ whole genome shotgun (WGS) entry which is preliminary data.</text>
</comment>
<dbReference type="AlphaFoldDB" id="A0A645II62"/>